<keyword evidence="2" id="KW-0732">Signal</keyword>
<dbReference type="PANTHER" id="PTHR34467:SF1">
    <property type="entry name" value="OS05G0542300 PROTEIN"/>
    <property type="match status" value="1"/>
</dbReference>
<feature type="signal peptide" evidence="2">
    <location>
        <begin position="1"/>
        <end position="23"/>
    </location>
</feature>
<gene>
    <name evidence="3" type="ORF">Zm00014a_025253</name>
</gene>
<proteinExistence type="predicted"/>
<protein>
    <submittedName>
        <fullName evidence="3">Uncharacterized protein</fullName>
    </submittedName>
</protein>
<dbReference type="ExpressionAtlas" id="A0A3L6DLV2">
    <property type="expression patterns" value="baseline and differential"/>
</dbReference>
<reference evidence="3" key="1">
    <citation type="journal article" date="2018" name="Nat. Genet.">
        <title>Extensive intraspecific gene order and gene structural variations between Mo17 and other maize genomes.</title>
        <authorList>
            <person name="Sun S."/>
            <person name="Zhou Y."/>
            <person name="Chen J."/>
            <person name="Shi J."/>
            <person name="Zhao H."/>
            <person name="Zhao H."/>
            <person name="Song W."/>
            <person name="Zhang M."/>
            <person name="Cui Y."/>
            <person name="Dong X."/>
            <person name="Liu H."/>
            <person name="Ma X."/>
            <person name="Jiao Y."/>
            <person name="Wang B."/>
            <person name="Wei X."/>
            <person name="Stein J.C."/>
            <person name="Glaubitz J.C."/>
            <person name="Lu F."/>
            <person name="Yu G."/>
            <person name="Liang C."/>
            <person name="Fengler K."/>
            <person name="Li B."/>
            <person name="Rafalski A."/>
            <person name="Schnable P.S."/>
            <person name="Ware D.H."/>
            <person name="Buckler E.S."/>
            <person name="Lai J."/>
        </authorList>
    </citation>
    <scope>NUCLEOTIDE SEQUENCE [LARGE SCALE GENOMIC DNA]</scope>
    <source>
        <tissue evidence="3">Seedling</tissue>
    </source>
</reference>
<feature type="chain" id="PRO_5017983213" evidence="2">
    <location>
        <begin position="24"/>
        <end position="77"/>
    </location>
</feature>
<organism evidence="3">
    <name type="scientific">Zea mays</name>
    <name type="common">Maize</name>
    <dbReference type="NCBI Taxonomy" id="4577"/>
    <lineage>
        <taxon>Eukaryota</taxon>
        <taxon>Viridiplantae</taxon>
        <taxon>Streptophyta</taxon>
        <taxon>Embryophyta</taxon>
        <taxon>Tracheophyta</taxon>
        <taxon>Spermatophyta</taxon>
        <taxon>Magnoliopsida</taxon>
        <taxon>Liliopsida</taxon>
        <taxon>Poales</taxon>
        <taxon>Poaceae</taxon>
        <taxon>PACMAD clade</taxon>
        <taxon>Panicoideae</taxon>
        <taxon>Andropogonodae</taxon>
        <taxon>Andropogoneae</taxon>
        <taxon>Tripsacinae</taxon>
        <taxon>Zea</taxon>
    </lineage>
</organism>
<feature type="compositionally biased region" description="Basic residues" evidence="1">
    <location>
        <begin position="66"/>
        <end position="77"/>
    </location>
</feature>
<comment type="caution">
    <text evidence="3">The sequence shown here is derived from an EMBL/GenBank/DDBJ whole genome shotgun (WGS) entry which is preliminary data.</text>
</comment>
<name>A0A3L6DLV2_MAIZE</name>
<evidence type="ECO:0000256" key="2">
    <source>
        <dbReference type="SAM" id="SignalP"/>
    </source>
</evidence>
<dbReference type="EMBL" id="NCVQ01000009">
    <property type="protein sequence ID" value="PWZ09672.1"/>
    <property type="molecule type" value="Genomic_DNA"/>
</dbReference>
<evidence type="ECO:0000313" key="3">
    <source>
        <dbReference type="EMBL" id="PWZ09672.1"/>
    </source>
</evidence>
<accession>A0A3L6DLV2</accession>
<evidence type="ECO:0000256" key="1">
    <source>
        <dbReference type="SAM" id="MobiDB-lite"/>
    </source>
</evidence>
<dbReference type="AlphaFoldDB" id="A0A3L6DLV2"/>
<sequence length="77" mass="8293">MPKLRLIFTVILAVSLLFSGASSGQTAATQASDAHLSEAVEVERRSGRVLTYVQDYDYGGSNPKHDPRRKPGSGHPP</sequence>
<dbReference type="Proteomes" id="UP000251960">
    <property type="component" value="Chromosome 8"/>
</dbReference>
<dbReference type="PANTHER" id="PTHR34467">
    <property type="entry name" value="TRANSMEMBRANE PROTEIN"/>
    <property type="match status" value="1"/>
</dbReference>
<feature type="region of interest" description="Disordered" evidence="1">
    <location>
        <begin position="53"/>
        <end position="77"/>
    </location>
</feature>